<accession>A0A8S5PK83</accession>
<proteinExistence type="predicted"/>
<organism evidence="1">
    <name type="scientific">Siphoviridae sp. ctXBp18</name>
    <dbReference type="NCBI Taxonomy" id="2825541"/>
    <lineage>
        <taxon>Viruses</taxon>
        <taxon>Duplodnaviria</taxon>
        <taxon>Heunggongvirae</taxon>
        <taxon>Uroviricota</taxon>
        <taxon>Caudoviricetes</taxon>
    </lineage>
</organism>
<dbReference type="EMBL" id="BK015442">
    <property type="protein sequence ID" value="DAE06825.1"/>
    <property type="molecule type" value="Genomic_DNA"/>
</dbReference>
<reference evidence="1" key="1">
    <citation type="journal article" date="2021" name="Proc. Natl. Acad. Sci. U.S.A.">
        <title>A Catalog of Tens of Thousands of Viruses from Human Metagenomes Reveals Hidden Associations with Chronic Diseases.</title>
        <authorList>
            <person name="Tisza M.J."/>
            <person name="Buck C.B."/>
        </authorList>
    </citation>
    <scope>NUCLEOTIDE SEQUENCE</scope>
    <source>
        <strain evidence="1">CtXBp18</strain>
    </source>
</reference>
<sequence>MSENDCDNIYRDRRCNSRGSLGAVRGEYVGGRY</sequence>
<protein>
    <submittedName>
        <fullName evidence="1">Uncharacterized protein</fullName>
    </submittedName>
</protein>
<evidence type="ECO:0000313" key="1">
    <source>
        <dbReference type="EMBL" id="DAE06825.1"/>
    </source>
</evidence>
<name>A0A8S5PK83_9CAUD</name>